<dbReference type="PANTHER" id="PTHR12526">
    <property type="entry name" value="GLYCOSYLTRANSFERASE"/>
    <property type="match status" value="1"/>
</dbReference>
<dbReference type="Proteomes" id="UP000033869">
    <property type="component" value="Unassembled WGS sequence"/>
</dbReference>
<proteinExistence type="predicted"/>
<dbReference type="PANTHER" id="PTHR12526:SF595">
    <property type="entry name" value="BLL5217 PROTEIN"/>
    <property type="match status" value="1"/>
</dbReference>
<reference evidence="2 3" key="1">
    <citation type="journal article" date="2015" name="Nature">
        <title>rRNA introns, odd ribosomes, and small enigmatic genomes across a large radiation of phyla.</title>
        <authorList>
            <person name="Brown C.T."/>
            <person name="Hug L.A."/>
            <person name="Thomas B.C."/>
            <person name="Sharon I."/>
            <person name="Castelle C.J."/>
            <person name="Singh A."/>
            <person name="Wilkins M.J."/>
            <person name="Williams K.H."/>
            <person name="Banfield J.F."/>
        </authorList>
    </citation>
    <scope>NUCLEOTIDE SEQUENCE [LARGE SCALE GENOMIC DNA]</scope>
</reference>
<sequence length="394" mass="43714">MKICVIAPTVIPILGKNQKYGGIELVVSLATEELVKRGHDVYLFASGDSQTSAKLVPTAEGAIGQSVSFETEKQANALAYKMAIAENPDVIWDHTLAVHAQVMRQNHSRFLFKADIVLDPVELIDTGDIPVIQTLHYPPKDHLVGLVETLTDNGHFCVSISHDEAKRFTPYIEKGQHLGTVYNALDTGLYSIDPNKTGDYLLWLGRFCMEKGAHIALEVAHKLDMPIKMAGKIAEKHEKDYFDKFIKDNLGPKDEVLGLVSFEEKVQLFQNAEATLMTNLWAEPFGLVAIESMACGTPVMAPSLGALTEVVNGSGVLVPVDDLRLDENDLEVTESQVKYIDRVAKYYPRAKRIASELPRDRVEKIFSIKHNADGYEASFAKAMYLKKEKLKALT</sequence>
<name>A0A0G0Z9Z7_UNCC2</name>
<evidence type="ECO:0000259" key="1">
    <source>
        <dbReference type="Pfam" id="PF00534"/>
    </source>
</evidence>
<dbReference type="Gene3D" id="3.40.50.2000">
    <property type="entry name" value="Glycogen Phosphorylase B"/>
    <property type="match status" value="2"/>
</dbReference>
<evidence type="ECO:0000313" key="2">
    <source>
        <dbReference type="EMBL" id="KKS09873.1"/>
    </source>
</evidence>
<protein>
    <submittedName>
        <fullName evidence="2">Glycosyl transferase, group 1</fullName>
    </submittedName>
</protein>
<dbReference type="Pfam" id="PF00534">
    <property type="entry name" value="Glycos_transf_1"/>
    <property type="match status" value="1"/>
</dbReference>
<organism evidence="2 3">
    <name type="scientific">candidate division CPR2 bacterium GW2011_GWC1_41_48</name>
    <dbReference type="NCBI Taxonomy" id="1618344"/>
    <lineage>
        <taxon>Bacteria</taxon>
        <taxon>Bacteria division CPR2</taxon>
    </lineage>
</organism>
<dbReference type="GO" id="GO:0016757">
    <property type="term" value="F:glycosyltransferase activity"/>
    <property type="evidence" value="ECO:0007669"/>
    <property type="project" value="InterPro"/>
</dbReference>
<evidence type="ECO:0000313" key="3">
    <source>
        <dbReference type="Proteomes" id="UP000033869"/>
    </source>
</evidence>
<dbReference type="PATRIC" id="fig|1618344.3.peg.291"/>
<gene>
    <name evidence="2" type="ORF">UU65_C0001G0278</name>
</gene>
<dbReference type="AlphaFoldDB" id="A0A0G0Z9Z7"/>
<accession>A0A0G0Z9Z7</accession>
<dbReference type="SUPFAM" id="SSF53756">
    <property type="entry name" value="UDP-Glycosyltransferase/glycogen phosphorylase"/>
    <property type="match status" value="1"/>
</dbReference>
<dbReference type="EMBL" id="LCBL01000001">
    <property type="protein sequence ID" value="KKS09873.1"/>
    <property type="molecule type" value="Genomic_DNA"/>
</dbReference>
<dbReference type="InterPro" id="IPR001296">
    <property type="entry name" value="Glyco_trans_1"/>
</dbReference>
<keyword evidence="2" id="KW-0808">Transferase</keyword>
<comment type="caution">
    <text evidence="2">The sequence shown here is derived from an EMBL/GenBank/DDBJ whole genome shotgun (WGS) entry which is preliminary data.</text>
</comment>
<feature type="domain" description="Glycosyl transferase family 1" evidence="1">
    <location>
        <begin position="195"/>
        <end position="312"/>
    </location>
</feature>